<organism evidence="1 2">
    <name type="scientific">Litorisediminicola beolgyonensis</name>
    <dbReference type="NCBI Taxonomy" id="1173614"/>
    <lineage>
        <taxon>Bacteria</taxon>
        <taxon>Pseudomonadati</taxon>
        <taxon>Pseudomonadota</taxon>
        <taxon>Alphaproteobacteria</taxon>
        <taxon>Rhodobacterales</taxon>
        <taxon>Paracoccaceae</taxon>
        <taxon>Litorisediminicola</taxon>
    </lineage>
</organism>
<name>A0ABW3ZJE7_9RHOB</name>
<gene>
    <name evidence="1" type="ORF">ACFQ4E_10610</name>
</gene>
<dbReference type="Proteomes" id="UP001597135">
    <property type="component" value="Unassembled WGS sequence"/>
</dbReference>
<evidence type="ECO:0000313" key="1">
    <source>
        <dbReference type="EMBL" id="MFD1342872.1"/>
    </source>
</evidence>
<sequence>MKILVSPVAALPGTPETTVTVQDTDTLVVDGTLYNLESIPEGGRGIPEGDHPFAGPITRAGGELTVPLRFLYDGSTAEPNQPSDPAAWLHTVAVGPLPDPITRRAEPDAEATEEAA</sequence>
<dbReference type="EMBL" id="JBHTMU010000016">
    <property type="protein sequence ID" value="MFD1342872.1"/>
    <property type="molecule type" value="Genomic_DNA"/>
</dbReference>
<accession>A0ABW3ZJE7</accession>
<protein>
    <submittedName>
        <fullName evidence="1">Uncharacterized protein</fullName>
    </submittedName>
</protein>
<reference evidence="2" key="1">
    <citation type="journal article" date="2019" name="Int. J. Syst. Evol. Microbiol.">
        <title>The Global Catalogue of Microorganisms (GCM) 10K type strain sequencing project: providing services to taxonomists for standard genome sequencing and annotation.</title>
        <authorList>
            <consortium name="The Broad Institute Genomics Platform"/>
            <consortium name="The Broad Institute Genome Sequencing Center for Infectious Disease"/>
            <person name="Wu L."/>
            <person name="Ma J."/>
        </authorList>
    </citation>
    <scope>NUCLEOTIDE SEQUENCE [LARGE SCALE GENOMIC DNA]</scope>
    <source>
        <strain evidence="2">CCUG 62953</strain>
    </source>
</reference>
<dbReference type="RefSeq" id="WP_386803324.1">
    <property type="nucleotide sequence ID" value="NZ_JBHTMU010000016.1"/>
</dbReference>
<comment type="caution">
    <text evidence="1">The sequence shown here is derived from an EMBL/GenBank/DDBJ whole genome shotgun (WGS) entry which is preliminary data.</text>
</comment>
<keyword evidence="2" id="KW-1185">Reference proteome</keyword>
<evidence type="ECO:0000313" key="2">
    <source>
        <dbReference type="Proteomes" id="UP001597135"/>
    </source>
</evidence>
<proteinExistence type="predicted"/>